<sequence length="119" mass="13197">MLNAFSILLVCQLAGEALAHLSHLPVPGPLIGMLILLGWLIWRRGPSEELERFSRNLLSWLAMLFVPAATGLVTGLHQLAADWWRIGAAIFVSTFLGLCTTGLIMDRLSRDRTDNQETQ</sequence>
<keyword evidence="4 6" id="KW-1133">Transmembrane helix</keyword>
<evidence type="ECO:0000256" key="4">
    <source>
        <dbReference type="ARBA" id="ARBA00022989"/>
    </source>
</evidence>
<organism evidence="7 8">
    <name type="scientific">Paraburkholderia silviterrae</name>
    <dbReference type="NCBI Taxonomy" id="2528715"/>
    <lineage>
        <taxon>Bacteria</taxon>
        <taxon>Pseudomonadati</taxon>
        <taxon>Pseudomonadota</taxon>
        <taxon>Betaproteobacteria</taxon>
        <taxon>Burkholderiales</taxon>
        <taxon>Burkholderiaceae</taxon>
        <taxon>Paraburkholderia</taxon>
    </lineage>
</organism>
<dbReference type="PANTHER" id="PTHR33931:SF2">
    <property type="entry name" value="HOLIN-LIKE PROTEIN CIDA"/>
    <property type="match status" value="1"/>
</dbReference>
<dbReference type="RefSeq" id="WP_133195892.1">
    <property type="nucleotide sequence ID" value="NZ_JBHUCW010000011.1"/>
</dbReference>
<protein>
    <submittedName>
        <fullName evidence="7">CidA/LrgA family protein</fullName>
    </submittedName>
</protein>
<dbReference type="EMBL" id="SMRP01000007">
    <property type="protein sequence ID" value="TDG22796.1"/>
    <property type="molecule type" value="Genomic_DNA"/>
</dbReference>
<evidence type="ECO:0000256" key="2">
    <source>
        <dbReference type="ARBA" id="ARBA00022475"/>
    </source>
</evidence>
<evidence type="ECO:0000313" key="8">
    <source>
        <dbReference type="Proteomes" id="UP000295722"/>
    </source>
</evidence>
<comment type="caution">
    <text evidence="7">The sequence shown here is derived from an EMBL/GenBank/DDBJ whole genome shotgun (WGS) entry which is preliminary data.</text>
</comment>
<feature type="transmembrane region" description="Helical" evidence="6">
    <location>
        <begin position="57"/>
        <end position="77"/>
    </location>
</feature>
<feature type="transmembrane region" description="Helical" evidence="6">
    <location>
        <begin position="83"/>
        <end position="105"/>
    </location>
</feature>
<evidence type="ECO:0000313" key="7">
    <source>
        <dbReference type="EMBL" id="TDG22796.1"/>
    </source>
</evidence>
<keyword evidence="2" id="KW-1003">Cell membrane</keyword>
<dbReference type="OrthoDB" id="385012at2"/>
<keyword evidence="8" id="KW-1185">Reference proteome</keyword>
<evidence type="ECO:0000256" key="3">
    <source>
        <dbReference type="ARBA" id="ARBA00022692"/>
    </source>
</evidence>
<keyword evidence="5 6" id="KW-0472">Membrane</keyword>
<comment type="subcellular location">
    <subcellularLocation>
        <location evidence="1">Cell membrane</location>
        <topology evidence="1">Multi-pass membrane protein</topology>
    </subcellularLocation>
</comment>
<evidence type="ECO:0000256" key="5">
    <source>
        <dbReference type="ARBA" id="ARBA00023136"/>
    </source>
</evidence>
<reference evidence="7 8" key="1">
    <citation type="submission" date="2019-03" db="EMBL/GenBank/DDBJ databases">
        <title>Paraburkholderia sp. 4M-K11, isolated from subtropical forest soil.</title>
        <authorList>
            <person name="Gao Z.-H."/>
            <person name="Qiu L.-H."/>
        </authorList>
    </citation>
    <scope>NUCLEOTIDE SEQUENCE [LARGE SCALE GENOMIC DNA]</scope>
    <source>
        <strain evidence="7 8">4M-K11</strain>
    </source>
</reference>
<dbReference type="PANTHER" id="PTHR33931">
    <property type="entry name" value="HOLIN-LIKE PROTEIN CIDA-RELATED"/>
    <property type="match status" value="1"/>
</dbReference>
<proteinExistence type="predicted"/>
<accession>A0A4R5M8L1</accession>
<feature type="transmembrane region" description="Helical" evidence="6">
    <location>
        <begin position="29"/>
        <end position="45"/>
    </location>
</feature>
<dbReference type="GO" id="GO:0005886">
    <property type="term" value="C:plasma membrane"/>
    <property type="evidence" value="ECO:0007669"/>
    <property type="project" value="UniProtKB-SubCell"/>
</dbReference>
<keyword evidence="3 6" id="KW-0812">Transmembrane</keyword>
<dbReference type="AlphaFoldDB" id="A0A4R5M8L1"/>
<name>A0A4R5M8L1_9BURK</name>
<evidence type="ECO:0000256" key="1">
    <source>
        <dbReference type="ARBA" id="ARBA00004651"/>
    </source>
</evidence>
<gene>
    <name evidence="7" type="ORF">EYW47_16405</name>
</gene>
<dbReference type="Pfam" id="PF03788">
    <property type="entry name" value="LrgA"/>
    <property type="match status" value="1"/>
</dbReference>
<dbReference type="Proteomes" id="UP000295722">
    <property type="component" value="Unassembled WGS sequence"/>
</dbReference>
<evidence type="ECO:0000256" key="6">
    <source>
        <dbReference type="SAM" id="Phobius"/>
    </source>
</evidence>
<dbReference type="InterPro" id="IPR005538">
    <property type="entry name" value="LrgA/CidA"/>
</dbReference>